<proteinExistence type="predicted"/>
<organism evidence="3 4">
    <name type="scientific">Vitis vinifera</name>
    <name type="common">Grape</name>
    <dbReference type="NCBI Taxonomy" id="29760"/>
    <lineage>
        <taxon>Eukaryota</taxon>
        <taxon>Viridiplantae</taxon>
        <taxon>Streptophyta</taxon>
        <taxon>Embryophyta</taxon>
        <taxon>Tracheophyta</taxon>
        <taxon>Spermatophyta</taxon>
        <taxon>Magnoliopsida</taxon>
        <taxon>eudicotyledons</taxon>
        <taxon>Gunneridae</taxon>
        <taxon>Pentapetalae</taxon>
        <taxon>rosids</taxon>
        <taxon>Vitales</taxon>
        <taxon>Vitaceae</taxon>
        <taxon>Viteae</taxon>
        <taxon>Vitis</taxon>
    </lineage>
</organism>
<dbReference type="PANTHER" id="PTHR11017">
    <property type="entry name" value="LEUCINE-RICH REPEAT-CONTAINING PROTEIN"/>
    <property type="match status" value="1"/>
</dbReference>
<evidence type="ECO:0000313" key="4">
    <source>
        <dbReference type="Proteomes" id="UP000288805"/>
    </source>
</evidence>
<feature type="domain" description="Disease resistance protein Roq1-like winged-helix" evidence="2">
    <location>
        <begin position="103"/>
        <end position="138"/>
    </location>
</feature>
<dbReference type="Gene3D" id="3.80.10.10">
    <property type="entry name" value="Ribonuclease Inhibitor"/>
    <property type="match status" value="1"/>
</dbReference>
<sequence>MLTMSELEALASGCNWFGPRSRIIITTRDKHLLDVHEMDALYEDKKLNHKEAVELFSLKVLGCFLFGKTICQWEGELHKLEQEPNQEIQIVLKRGYDELDYTQKEIFLDIACFFNGEDKDFVTRILDACNFYAESGIQESPKDPGKCSRLCYPEIVYRVLTRKMDDKVKLSKDFEFPTYELRYLYWHGYPLESLPSSFYAEDLVELDMYYSNLKQLWEIDMLLEKLNTIRISCSQHLIEIPEFLISALNLEKLMLDGCSSLMEVHPSIGRLNKLILLNLKNCKKLRSFQIFRLDKLPKNLGSLQGLVQLHADGTAITQPPDLIVLLRNL</sequence>
<accession>A0A438CIY4</accession>
<dbReference type="InterPro" id="IPR044974">
    <property type="entry name" value="Disease_R_plants"/>
</dbReference>
<dbReference type="InterPro" id="IPR027417">
    <property type="entry name" value="P-loop_NTPase"/>
</dbReference>
<name>A0A438CIY4_VITVI</name>
<keyword evidence="1" id="KW-0677">Repeat</keyword>
<dbReference type="InterPro" id="IPR032675">
    <property type="entry name" value="LRR_dom_sf"/>
</dbReference>
<dbReference type="GO" id="GO:0006952">
    <property type="term" value="P:defense response"/>
    <property type="evidence" value="ECO:0007669"/>
    <property type="project" value="InterPro"/>
</dbReference>
<gene>
    <name evidence="3" type="primary">N_167</name>
    <name evidence="3" type="ORF">CK203_103001</name>
</gene>
<dbReference type="Pfam" id="PF23282">
    <property type="entry name" value="WHD_ROQ1"/>
    <property type="match status" value="1"/>
</dbReference>
<dbReference type="SUPFAM" id="SSF52540">
    <property type="entry name" value="P-loop containing nucleoside triphosphate hydrolases"/>
    <property type="match status" value="1"/>
</dbReference>
<dbReference type="PANTHER" id="PTHR11017:SF570">
    <property type="entry name" value="DISEASE RESISTANCE PROTEIN (TIR-NBS CLASS)-RELATED"/>
    <property type="match status" value="1"/>
</dbReference>
<protein>
    <submittedName>
        <fullName evidence="3">TMV resistance protein N</fullName>
    </submittedName>
</protein>
<dbReference type="InterPro" id="IPR058192">
    <property type="entry name" value="WHD_ROQ1-like"/>
</dbReference>
<dbReference type="EMBL" id="QGNW01002204">
    <property type="protein sequence ID" value="RVW23180.1"/>
    <property type="molecule type" value="Genomic_DNA"/>
</dbReference>
<evidence type="ECO:0000259" key="2">
    <source>
        <dbReference type="Pfam" id="PF23282"/>
    </source>
</evidence>
<evidence type="ECO:0000313" key="3">
    <source>
        <dbReference type="EMBL" id="RVW23180.1"/>
    </source>
</evidence>
<evidence type="ECO:0000256" key="1">
    <source>
        <dbReference type="ARBA" id="ARBA00022737"/>
    </source>
</evidence>
<dbReference type="SUPFAM" id="SSF52058">
    <property type="entry name" value="L domain-like"/>
    <property type="match status" value="1"/>
</dbReference>
<dbReference type="Proteomes" id="UP000288805">
    <property type="component" value="Unassembled WGS sequence"/>
</dbReference>
<dbReference type="AlphaFoldDB" id="A0A438CIY4"/>
<comment type="caution">
    <text evidence="3">The sequence shown here is derived from an EMBL/GenBank/DDBJ whole genome shotgun (WGS) entry which is preliminary data.</text>
</comment>
<reference evidence="3 4" key="1">
    <citation type="journal article" date="2018" name="PLoS Genet.">
        <title>Population sequencing reveals clonal diversity and ancestral inbreeding in the grapevine cultivar Chardonnay.</title>
        <authorList>
            <person name="Roach M.J."/>
            <person name="Johnson D.L."/>
            <person name="Bohlmann J."/>
            <person name="van Vuuren H.J."/>
            <person name="Jones S.J."/>
            <person name="Pretorius I.S."/>
            <person name="Schmidt S.A."/>
            <person name="Borneman A.R."/>
        </authorList>
    </citation>
    <scope>NUCLEOTIDE SEQUENCE [LARGE SCALE GENOMIC DNA]</scope>
    <source>
        <strain evidence="4">cv. Chardonnay</strain>
        <tissue evidence="3">Leaf</tissue>
    </source>
</reference>